<protein>
    <submittedName>
        <fullName evidence="5">Helix-turn-helix transcriptional regulator</fullName>
    </submittedName>
</protein>
<dbReference type="EMBL" id="JACRSQ010000015">
    <property type="protein sequence ID" value="MBC8544001.1"/>
    <property type="molecule type" value="Genomic_DNA"/>
</dbReference>
<dbReference type="SUPFAM" id="SSF51215">
    <property type="entry name" value="Regulatory protein AraC"/>
    <property type="match status" value="1"/>
</dbReference>
<evidence type="ECO:0000256" key="1">
    <source>
        <dbReference type="ARBA" id="ARBA00023015"/>
    </source>
</evidence>
<dbReference type="Pfam" id="PF12833">
    <property type="entry name" value="HTH_18"/>
    <property type="match status" value="1"/>
</dbReference>
<keyword evidence="2" id="KW-0238">DNA-binding</keyword>
<dbReference type="GO" id="GO:0043565">
    <property type="term" value="F:sequence-specific DNA binding"/>
    <property type="evidence" value="ECO:0007669"/>
    <property type="project" value="InterPro"/>
</dbReference>
<feature type="domain" description="HTH araC/xylS-type" evidence="4">
    <location>
        <begin position="175"/>
        <end position="272"/>
    </location>
</feature>
<evidence type="ECO:0000256" key="3">
    <source>
        <dbReference type="ARBA" id="ARBA00023163"/>
    </source>
</evidence>
<dbReference type="SMART" id="SM00342">
    <property type="entry name" value="HTH_ARAC"/>
    <property type="match status" value="1"/>
</dbReference>
<evidence type="ECO:0000256" key="2">
    <source>
        <dbReference type="ARBA" id="ARBA00023125"/>
    </source>
</evidence>
<evidence type="ECO:0000313" key="6">
    <source>
        <dbReference type="Proteomes" id="UP000657006"/>
    </source>
</evidence>
<sequence length="274" mass="31912">MRESLYEFHNHKDPKFPIIFHSDTVQLHGNRAVMHWHESMEILYFFHGRAIVTSDLEQMEMQEGDLAVINSSNLHEITAITASSHYFCLIPDKSFCEELGFYIDEQLLQSKIYDPALRSYFISIAKEYERKAPYYKAAVKVKVGELLVYLYRHYVVSEELLAKSAENYRKLMMVKEATAYIRGHFADTLAIEEICERVGFSKFYFCRAFKEVTGRTAVDYINYLRCSNARKLLTSGYNVSESAEQSGFGNLSYFSKVYKKYMGQLPSREKKGQE</sequence>
<gene>
    <name evidence="5" type="ORF">H8730_10630</name>
</gene>
<accession>A0A926DTX2</accession>
<dbReference type="SUPFAM" id="SSF46689">
    <property type="entry name" value="Homeodomain-like"/>
    <property type="match status" value="2"/>
</dbReference>
<keyword evidence="3" id="KW-0804">Transcription</keyword>
<dbReference type="InterPro" id="IPR003313">
    <property type="entry name" value="AraC-bd"/>
</dbReference>
<reference evidence="5" key="1">
    <citation type="submission" date="2020-08" db="EMBL/GenBank/DDBJ databases">
        <title>Genome public.</title>
        <authorList>
            <person name="Liu C."/>
            <person name="Sun Q."/>
        </authorList>
    </citation>
    <scope>NUCLEOTIDE SEQUENCE</scope>
    <source>
        <strain evidence="5">NSJ-32</strain>
    </source>
</reference>
<dbReference type="Proteomes" id="UP000657006">
    <property type="component" value="Unassembled WGS sequence"/>
</dbReference>
<dbReference type="AlphaFoldDB" id="A0A926DTX2"/>
<name>A0A926DTX2_9FIRM</name>
<proteinExistence type="predicted"/>
<dbReference type="RefSeq" id="WP_177719765.1">
    <property type="nucleotide sequence ID" value="NZ_JACRSQ010000015.1"/>
</dbReference>
<dbReference type="InterPro" id="IPR018060">
    <property type="entry name" value="HTH_AraC"/>
</dbReference>
<dbReference type="PANTHER" id="PTHR43280">
    <property type="entry name" value="ARAC-FAMILY TRANSCRIPTIONAL REGULATOR"/>
    <property type="match status" value="1"/>
</dbReference>
<evidence type="ECO:0000313" key="5">
    <source>
        <dbReference type="EMBL" id="MBC8544001.1"/>
    </source>
</evidence>
<comment type="caution">
    <text evidence="5">The sequence shown here is derived from an EMBL/GenBank/DDBJ whole genome shotgun (WGS) entry which is preliminary data.</text>
</comment>
<dbReference type="Pfam" id="PF02311">
    <property type="entry name" value="AraC_binding"/>
    <property type="match status" value="1"/>
</dbReference>
<keyword evidence="6" id="KW-1185">Reference proteome</keyword>
<dbReference type="Gene3D" id="1.10.10.60">
    <property type="entry name" value="Homeodomain-like"/>
    <property type="match status" value="2"/>
</dbReference>
<organism evidence="5 6">
    <name type="scientific">Bianquea renquensis</name>
    <dbReference type="NCBI Taxonomy" id="2763661"/>
    <lineage>
        <taxon>Bacteria</taxon>
        <taxon>Bacillati</taxon>
        <taxon>Bacillota</taxon>
        <taxon>Clostridia</taxon>
        <taxon>Eubacteriales</taxon>
        <taxon>Bianqueaceae</taxon>
        <taxon>Bianquea</taxon>
    </lineage>
</organism>
<dbReference type="Gene3D" id="2.60.120.10">
    <property type="entry name" value="Jelly Rolls"/>
    <property type="match status" value="1"/>
</dbReference>
<dbReference type="PANTHER" id="PTHR43280:SF28">
    <property type="entry name" value="HTH-TYPE TRANSCRIPTIONAL ACTIVATOR RHAS"/>
    <property type="match status" value="1"/>
</dbReference>
<dbReference type="InterPro" id="IPR014710">
    <property type="entry name" value="RmlC-like_jellyroll"/>
</dbReference>
<keyword evidence="1" id="KW-0805">Transcription regulation</keyword>
<dbReference type="InterPro" id="IPR037923">
    <property type="entry name" value="HTH-like"/>
</dbReference>
<dbReference type="PROSITE" id="PS01124">
    <property type="entry name" value="HTH_ARAC_FAMILY_2"/>
    <property type="match status" value="1"/>
</dbReference>
<evidence type="ECO:0000259" key="4">
    <source>
        <dbReference type="PROSITE" id="PS01124"/>
    </source>
</evidence>
<dbReference type="InterPro" id="IPR009057">
    <property type="entry name" value="Homeodomain-like_sf"/>
</dbReference>
<dbReference type="GO" id="GO:0003700">
    <property type="term" value="F:DNA-binding transcription factor activity"/>
    <property type="evidence" value="ECO:0007669"/>
    <property type="project" value="InterPro"/>
</dbReference>